<organism evidence="2 3">
    <name type="scientific">Tothia fuscella</name>
    <dbReference type="NCBI Taxonomy" id="1048955"/>
    <lineage>
        <taxon>Eukaryota</taxon>
        <taxon>Fungi</taxon>
        <taxon>Dikarya</taxon>
        <taxon>Ascomycota</taxon>
        <taxon>Pezizomycotina</taxon>
        <taxon>Dothideomycetes</taxon>
        <taxon>Pleosporomycetidae</taxon>
        <taxon>Venturiales</taxon>
        <taxon>Cylindrosympodiaceae</taxon>
        <taxon>Tothia</taxon>
    </lineage>
</organism>
<keyword evidence="3" id="KW-1185">Reference proteome</keyword>
<gene>
    <name evidence="2" type="ORF">EJ08DRAFT_607572</name>
</gene>
<sequence>MMEIFSWIFSFICMMIIAIVLWKYDGKQLPQWKLGVSINAFISIFSGFAKSALLLPTAEALGQLKWDWFKKGEKKMMDFEVMDSASRGPWGSMVMLARTKGVTLASVGAAIILLSLPLDLFFQQIVSYPAKALLDPSSNATISRSIFYDPAQGEYYSDGFWGDGQETEIEAVTIPFLYANGAVTPGVSFDCPTGNCTYDPFYTMAADFQCKQMPPTFLEFGCKNTSAEWMSSVIYKAPKLAPNVTSCGYYMNVPNNPPQLMAGYEINADGSIGEVLSTRMFALTDVITNERFFGGSINYKNLIHPIVDFVIASTPDRFDGAKANNTPIVHECEIHWVVKKLQSKVVSGTLIEEALETLQFESDLDDPWDPEDSGIYLANFSMSLDDVHAFTNDKKSLFGLTNQTALQVLQVWSIQAPSTENLPSQDNPITSVPIIKYAWIETHIQRLVVPQLLFDTPNNITEQVGRQVSGMNEVIRRNTNSRAGRQEVAVGKAFKYVVVVHIRWQWITLPAALLLFSLIFLVATVVRSSKEQD</sequence>
<proteinExistence type="predicted"/>
<dbReference type="EMBL" id="MU007021">
    <property type="protein sequence ID" value="KAF2433326.1"/>
    <property type="molecule type" value="Genomic_DNA"/>
</dbReference>
<dbReference type="Proteomes" id="UP000800235">
    <property type="component" value="Unassembled WGS sequence"/>
</dbReference>
<feature type="non-terminal residue" evidence="2">
    <location>
        <position position="533"/>
    </location>
</feature>
<evidence type="ECO:0000313" key="2">
    <source>
        <dbReference type="EMBL" id="KAF2433326.1"/>
    </source>
</evidence>
<reference evidence="2" key="1">
    <citation type="journal article" date="2020" name="Stud. Mycol.">
        <title>101 Dothideomycetes genomes: a test case for predicting lifestyles and emergence of pathogens.</title>
        <authorList>
            <person name="Haridas S."/>
            <person name="Albert R."/>
            <person name="Binder M."/>
            <person name="Bloem J."/>
            <person name="Labutti K."/>
            <person name="Salamov A."/>
            <person name="Andreopoulos B."/>
            <person name="Baker S."/>
            <person name="Barry K."/>
            <person name="Bills G."/>
            <person name="Bluhm B."/>
            <person name="Cannon C."/>
            <person name="Castanera R."/>
            <person name="Culley D."/>
            <person name="Daum C."/>
            <person name="Ezra D."/>
            <person name="Gonzalez J."/>
            <person name="Henrissat B."/>
            <person name="Kuo A."/>
            <person name="Liang C."/>
            <person name="Lipzen A."/>
            <person name="Lutzoni F."/>
            <person name="Magnuson J."/>
            <person name="Mondo S."/>
            <person name="Nolan M."/>
            <person name="Ohm R."/>
            <person name="Pangilinan J."/>
            <person name="Park H.-J."/>
            <person name="Ramirez L."/>
            <person name="Alfaro M."/>
            <person name="Sun H."/>
            <person name="Tritt A."/>
            <person name="Yoshinaga Y."/>
            <person name="Zwiers L.-H."/>
            <person name="Turgeon B."/>
            <person name="Goodwin S."/>
            <person name="Spatafora J."/>
            <person name="Crous P."/>
            <person name="Grigoriev I."/>
        </authorList>
    </citation>
    <scope>NUCLEOTIDE SEQUENCE</scope>
    <source>
        <strain evidence="2">CBS 130266</strain>
    </source>
</reference>
<dbReference type="PANTHER" id="PTHR35394">
    <property type="entry name" value="DUF3176 DOMAIN-CONTAINING PROTEIN"/>
    <property type="match status" value="1"/>
</dbReference>
<dbReference type="PANTHER" id="PTHR35394:SF5">
    <property type="entry name" value="DUF3176 DOMAIN-CONTAINING PROTEIN"/>
    <property type="match status" value="1"/>
</dbReference>
<name>A0A9P4U1C6_9PEZI</name>
<keyword evidence="1" id="KW-0472">Membrane</keyword>
<protein>
    <submittedName>
        <fullName evidence="2">Uncharacterized protein</fullName>
    </submittedName>
</protein>
<accession>A0A9P4U1C6</accession>
<dbReference type="OrthoDB" id="5242705at2759"/>
<comment type="caution">
    <text evidence="2">The sequence shown here is derived from an EMBL/GenBank/DDBJ whole genome shotgun (WGS) entry which is preliminary data.</text>
</comment>
<feature type="transmembrane region" description="Helical" evidence="1">
    <location>
        <begin position="102"/>
        <end position="122"/>
    </location>
</feature>
<feature type="transmembrane region" description="Helical" evidence="1">
    <location>
        <begin position="7"/>
        <end position="24"/>
    </location>
</feature>
<evidence type="ECO:0000313" key="3">
    <source>
        <dbReference type="Proteomes" id="UP000800235"/>
    </source>
</evidence>
<dbReference type="AlphaFoldDB" id="A0A9P4U1C6"/>
<feature type="transmembrane region" description="Helical" evidence="1">
    <location>
        <begin position="504"/>
        <end position="526"/>
    </location>
</feature>
<keyword evidence="1" id="KW-1133">Transmembrane helix</keyword>
<evidence type="ECO:0000256" key="1">
    <source>
        <dbReference type="SAM" id="Phobius"/>
    </source>
</evidence>
<keyword evidence="1" id="KW-0812">Transmembrane</keyword>
<dbReference type="Pfam" id="PF11374">
    <property type="entry name" value="DUF3176"/>
    <property type="match status" value="1"/>
</dbReference>
<dbReference type="InterPro" id="IPR021514">
    <property type="entry name" value="DUF3176"/>
</dbReference>